<protein>
    <submittedName>
        <fullName evidence="1">Uncharacterized protein</fullName>
    </submittedName>
</protein>
<dbReference type="Proteomes" id="UP000662314">
    <property type="component" value="Unassembled WGS sequence"/>
</dbReference>
<organism evidence="1 2">
    <name type="scientific">Dendronalium phyllosphericum CENA369</name>
    <dbReference type="NCBI Taxonomy" id="1725256"/>
    <lineage>
        <taxon>Bacteria</taxon>
        <taxon>Bacillati</taxon>
        <taxon>Cyanobacteriota</taxon>
        <taxon>Cyanophyceae</taxon>
        <taxon>Nostocales</taxon>
        <taxon>Nostocaceae</taxon>
        <taxon>Dendronalium</taxon>
        <taxon>Dendronalium phyllosphericum</taxon>
    </lineage>
</organism>
<proteinExistence type="predicted"/>
<dbReference type="RefSeq" id="WP_214436279.1">
    <property type="nucleotide sequence ID" value="NZ_CAWPUQ010000225.1"/>
</dbReference>
<reference evidence="1 2" key="1">
    <citation type="journal article" date="2021" name="Int. J. Syst. Evol. Microbiol.">
        <title>Amazonocrinis nigriterrae gen. nov., sp. nov., Atlanticothrix silvestris gen. nov., sp. nov. and Dendronalium phyllosphericum gen. nov., sp. nov., nostocacean cyanobacteria from Brazilian environments.</title>
        <authorList>
            <person name="Alvarenga D.O."/>
            <person name="Andreote A.P.D."/>
            <person name="Branco L.H.Z."/>
            <person name="Delbaje E."/>
            <person name="Cruz R.B."/>
            <person name="Varani A.M."/>
            <person name="Fiore M.F."/>
        </authorList>
    </citation>
    <scope>NUCLEOTIDE SEQUENCE [LARGE SCALE GENOMIC DNA]</scope>
    <source>
        <strain evidence="1 2">CENA369</strain>
    </source>
</reference>
<name>A0A8J7ID66_9NOST</name>
<keyword evidence="2" id="KW-1185">Reference proteome</keyword>
<evidence type="ECO:0000313" key="1">
    <source>
        <dbReference type="EMBL" id="MBH8577593.1"/>
    </source>
</evidence>
<dbReference type="AlphaFoldDB" id="A0A8J7ID66"/>
<gene>
    <name evidence="1" type="ORF">I8752_32435</name>
</gene>
<comment type="caution">
    <text evidence="1">The sequence shown here is derived from an EMBL/GenBank/DDBJ whole genome shotgun (WGS) entry which is preliminary data.</text>
</comment>
<dbReference type="EMBL" id="JAECZA010000289">
    <property type="protein sequence ID" value="MBH8577593.1"/>
    <property type="molecule type" value="Genomic_DNA"/>
</dbReference>
<sequence>MLLGQVFERFVTESPVSVMVRGLLEKALCPQILDELFERSAKNQYTRELLFSTVVNLMSLVVCGVHPSLHAAHQASVEKIGVSVTSVYNKINGIEPSTSGELVKEVAASMEATIRHLNATMPDLLPGYRVKIIDGNAIAATEHRLKALREISSAPLPGQSLVVLDPSLMLAVDVFPCEDGHAQERSLV</sequence>
<accession>A0A8J7ID66</accession>
<evidence type="ECO:0000313" key="2">
    <source>
        <dbReference type="Proteomes" id="UP000662314"/>
    </source>
</evidence>